<feature type="region of interest" description="Disordered" evidence="1">
    <location>
        <begin position="60"/>
        <end position="81"/>
    </location>
</feature>
<evidence type="ECO:0000256" key="1">
    <source>
        <dbReference type="SAM" id="MobiDB-lite"/>
    </source>
</evidence>
<reference evidence="3" key="1">
    <citation type="submission" date="2016-11" db="EMBL/GenBank/DDBJ databases">
        <title>The genome of Nicotiana attenuata.</title>
        <authorList>
            <person name="Xu S."/>
            <person name="Brockmoeller T."/>
            <person name="Gaquerel E."/>
            <person name="Navarro A."/>
            <person name="Kuhl H."/>
            <person name="Gase K."/>
            <person name="Ling Z."/>
            <person name="Zhou W."/>
            <person name="Kreitzer C."/>
            <person name="Stanke M."/>
            <person name="Tang H."/>
            <person name="Lyons E."/>
            <person name="Pandey P."/>
            <person name="Pandey S.P."/>
            <person name="Timmermann B."/>
            <person name="Baldwin I.T."/>
        </authorList>
    </citation>
    <scope>NUCLEOTIDE SEQUENCE [LARGE SCALE GENOMIC DNA]</scope>
    <source>
        <strain evidence="3">UT</strain>
    </source>
</reference>
<name>A0A1J6HXA7_NICAT</name>
<evidence type="ECO:0000313" key="4">
    <source>
        <dbReference type="Proteomes" id="UP000187609"/>
    </source>
</evidence>
<feature type="compositionally biased region" description="Acidic residues" evidence="1">
    <location>
        <begin position="131"/>
        <end position="145"/>
    </location>
</feature>
<dbReference type="InterPro" id="IPR005607">
    <property type="entry name" value="BSD_dom"/>
</dbReference>
<dbReference type="PANTHER" id="PTHR31923:SF9">
    <property type="entry name" value="BSD DOMAIN-CONTAINING PROTEIN"/>
    <property type="match status" value="1"/>
</dbReference>
<dbReference type="SMART" id="SM00751">
    <property type="entry name" value="BSD"/>
    <property type="match status" value="1"/>
</dbReference>
<feature type="region of interest" description="Disordered" evidence="1">
    <location>
        <begin position="124"/>
        <end position="145"/>
    </location>
</feature>
<feature type="region of interest" description="Disordered" evidence="1">
    <location>
        <begin position="1"/>
        <end position="47"/>
    </location>
</feature>
<feature type="compositionally biased region" description="Basic and acidic residues" evidence="1">
    <location>
        <begin position="303"/>
        <end position="323"/>
    </location>
</feature>
<dbReference type="OMA" id="FSMLQNN"/>
<feature type="compositionally biased region" description="Polar residues" evidence="1">
    <location>
        <begin position="70"/>
        <end position="81"/>
    </location>
</feature>
<dbReference type="InterPro" id="IPR035925">
    <property type="entry name" value="BSD_dom_sf"/>
</dbReference>
<dbReference type="Gramene" id="OIS96955">
    <property type="protein sequence ID" value="OIS96955"/>
    <property type="gene ID" value="A4A49_14734"/>
</dbReference>
<dbReference type="STRING" id="49451.A0A1J6HXA7"/>
<sequence>MSSWFSLPLPNPFKSDDDDDAGGEKPSSSEGEKMSDPNSSSIKEDFSAISQTFSHHLRGVASFLAPPSPTQSSEQVPSSEKFSGIKNDLVEIGDSFKSGLSLFSSNKAVSEISKLASNFLQFSDESANDRETEDEDRDDDDDDDDYEEEIVGITDEVVEFVSTISQRPQLWTDFPLSLPTDFTMSDSQKEHVASIEQFVPGLDSMRQKVCHELSDGQYWMIYFVLLLPRLNGNDLELLSTPEAIRETLLQQLQSKKNPQPEASKESETVDASEKDVKVSGQQQGSESKLEEKNISADTANASQDKDSLHGEKPQQQLEDEKTKTTTSFADKDEDGVSFSEKPQQQLEDEKTKTTTSFADKDEDDVSFSDLEDDDTDLSDRLQGSKPTHRKKVSSSSESHEWIQLNENSKAQGSQQKAGQSIHRDKDSEGEESNDWLTVDDIDSDSLATN</sequence>
<dbReference type="SUPFAM" id="SSF140383">
    <property type="entry name" value="BSD domain-like"/>
    <property type="match status" value="1"/>
</dbReference>
<dbReference type="PANTHER" id="PTHR31923">
    <property type="entry name" value="BSD DOMAIN-CONTAINING PROTEIN"/>
    <property type="match status" value="1"/>
</dbReference>
<evidence type="ECO:0000313" key="3">
    <source>
        <dbReference type="EMBL" id="OIS96955.1"/>
    </source>
</evidence>
<dbReference type="EMBL" id="MJEQ01037193">
    <property type="protein sequence ID" value="OIS96955.1"/>
    <property type="molecule type" value="Genomic_DNA"/>
</dbReference>
<keyword evidence="4" id="KW-1185">Reference proteome</keyword>
<evidence type="ECO:0000259" key="2">
    <source>
        <dbReference type="SMART" id="SM00751"/>
    </source>
</evidence>
<feature type="region of interest" description="Disordered" evidence="1">
    <location>
        <begin position="252"/>
        <end position="449"/>
    </location>
</feature>
<feature type="compositionally biased region" description="Polar residues" evidence="1">
    <location>
        <begin position="404"/>
        <end position="418"/>
    </location>
</feature>
<feature type="compositionally biased region" description="Acidic residues" evidence="1">
    <location>
        <begin position="427"/>
        <end position="443"/>
    </location>
</feature>
<dbReference type="AlphaFoldDB" id="A0A1J6HXA7"/>
<gene>
    <name evidence="3" type="ORF">A4A49_14734</name>
</gene>
<dbReference type="Proteomes" id="UP000187609">
    <property type="component" value="Unassembled WGS sequence"/>
</dbReference>
<feature type="domain" description="BSD" evidence="2">
    <location>
        <begin position="179"/>
        <end position="230"/>
    </location>
</feature>
<accession>A0A1J6HXA7</accession>
<feature type="compositionally biased region" description="Acidic residues" evidence="1">
    <location>
        <begin position="360"/>
        <end position="376"/>
    </location>
</feature>
<proteinExistence type="predicted"/>
<feature type="compositionally biased region" description="Basic and acidic residues" evidence="1">
    <location>
        <begin position="262"/>
        <end position="277"/>
    </location>
</feature>
<protein>
    <recommendedName>
        <fullName evidence="2">BSD domain-containing protein</fullName>
    </recommendedName>
</protein>
<organism evidence="3 4">
    <name type="scientific">Nicotiana attenuata</name>
    <name type="common">Coyote tobacco</name>
    <dbReference type="NCBI Taxonomy" id="49451"/>
    <lineage>
        <taxon>Eukaryota</taxon>
        <taxon>Viridiplantae</taxon>
        <taxon>Streptophyta</taxon>
        <taxon>Embryophyta</taxon>
        <taxon>Tracheophyta</taxon>
        <taxon>Spermatophyta</taxon>
        <taxon>Magnoliopsida</taxon>
        <taxon>eudicotyledons</taxon>
        <taxon>Gunneridae</taxon>
        <taxon>Pentapetalae</taxon>
        <taxon>asterids</taxon>
        <taxon>lamiids</taxon>
        <taxon>Solanales</taxon>
        <taxon>Solanaceae</taxon>
        <taxon>Nicotianoideae</taxon>
        <taxon>Nicotianeae</taxon>
        <taxon>Nicotiana</taxon>
    </lineage>
</organism>
<comment type="caution">
    <text evidence="3">The sequence shown here is derived from an EMBL/GenBank/DDBJ whole genome shotgun (WGS) entry which is preliminary data.</text>
</comment>